<evidence type="ECO:0000313" key="4">
    <source>
        <dbReference type="Proteomes" id="UP001370758"/>
    </source>
</evidence>
<gene>
    <name evidence="3" type="ORF">TWF481_003846</name>
</gene>
<keyword evidence="2" id="KW-0812">Transmembrane</keyword>
<keyword evidence="2" id="KW-1133">Transmembrane helix</keyword>
<dbReference type="AlphaFoldDB" id="A0AAV9WNK2"/>
<feature type="transmembrane region" description="Helical" evidence="2">
    <location>
        <begin position="45"/>
        <end position="66"/>
    </location>
</feature>
<reference evidence="3 4" key="1">
    <citation type="submission" date="2023-08" db="EMBL/GenBank/DDBJ databases">
        <authorList>
            <person name="Palmer J.M."/>
        </authorList>
    </citation>
    <scope>NUCLEOTIDE SEQUENCE [LARGE SCALE GENOMIC DNA]</scope>
    <source>
        <strain evidence="3 4">TWF481</strain>
    </source>
</reference>
<feature type="compositionally biased region" description="Low complexity" evidence="1">
    <location>
        <begin position="12"/>
        <end position="24"/>
    </location>
</feature>
<feature type="region of interest" description="Disordered" evidence="1">
    <location>
        <begin position="1"/>
        <end position="38"/>
    </location>
</feature>
<name>A0AAV9WNK2_9PEZI</name>
<protein>
    <submittedName>
        <fullName evidence="3">Uncharacterized protein</fullName>
    </submittedName>
</protein>
<keyword evidence="4" id="KW-1185">Reference proteome</keyword>
<feature type="region of interest" description="Disordered" evidence="1">
    <location>
        <begin position="115"/>
        <end position="139"/>
    </location>
</feature>
<proteinExistence type="predicted"/>
<keyword evidence="2" id="KW-0472">Membrane</keyword>
<dbReference type="EMBL" id="JAVHJL010000002">
    <property type="protein sequence ID" value="KAK6509083.1"/>
    <property type="molecule type" value="Genomic_DNA"/>
</dbReference>
<sequence length="204" mass="22990">MAIASSPDEHSPASSLSRSYSAPAKIKTAEEDSNPDKPSFIRDNFLTRTILAPILFLSFILSLAIVDRKRRLEEDRKHGVLTKRQRLLYFWLYWEVPRTPKNGRLRSATEPCLSRTSALEHDSDSGDGSSRRGSGYSEDCGERDEAKILEIKTLAEKRREARSLSAEAFSIQNRVLLGMGAFSIGFGLLCWATYLKFKQLLGFI</sequence>
<accession>A0AAV9WNK2</accession>
<evidence type="ECO:0000256" key="1">
    <source>
        <dbReference type="SAM" id="MobiDB-lite"/>
    </source>
</evidence>
<feature type="transmembrane region" description="Helical" evidence="2">
    <location>
        <begin position="175"/>
        <end position="194"/>
    </location>
</feature>
<evidence type="ECO:0000256" key="2">
    <source>
        <dbReference type="SAM" id="Phobius"/>
    </source>
</evidence>
<comment type="caution">
    <text evidence="3">The sequence shown here is derived from an EMBL/GenBank/DDBJ whole genome shotgun (WGS) entry which is preliminary data.</text>
</comment>
<organism evidence="3 4">
    <name type="scientific">Arthrobotrys musiformis</name>
    <dbReference type="NCBI Taxonomy" id="47236"/>
    <lineage>
        <taxon>Eukaryota</taxon>
        <taxon>Fungi</taxon>
        <taxon>Dikarya</taxon>
        <taxon>Ascomycota</taxon>
        <taxon>Pezizomycotina</taxon>
        <taxon>Orbiliomycetes</taxon>
        <taxon>Orbiliales</taxon>
        <taxon>Orbiliaceae</taxon>
        <taxon>Arthrobotrys</taxon>
    </lineage>
</organism>
<dbReference type="Proteomes" id="UP001370758">
    <property type="component" value="Unassembled WGS sequence"/>
</dbReference>
<evidence type="ECO:0000313" key="3">
    <source>
        <dbReference type="EMBL" id="KAK6509083.1"/>
    </source>
</evidence>
<feature type="compositionally biased region" description="Low complexity" evidence="1">
    <location>
        <begin position="126"/>
        <end position="135"/>
    </location>
</feature>